<reference evidence="2" key="3">
    <citation type="submission" date="2018-07" db="EMBL/GenBank/DDBJ databases">
        <title>WGS assembly of Glycine max.</title>
        <authorList>
            <person name="Schmutz J."/>
            <person name="Cannon S."/>
            <person name="Schlueter J."/>
            <person name="Ma J."/>
            <person name="Mitros T."/>
            <person name="Nelson W."/>
            <person name="Hyten D."/>
            <person name="Song Q."/>
            <person name="Thelen J."/>
            <person name="Cheng J."/>
            <person name="Xu D."/>
            <person name="Hellsten U."/>
            <person name="May G."/>
            <person name="Yu Y."/>
            <person name="Sakurai T."/>
            <person name="Umezawa T."/>
            <person name="Bhattacharyya M."/>
            <person name="Sandhu D."/>
            <person name="Valliyodan B."/>
            <person name="Lindquist E."/>
            <person name="Peto M."/>
            <person name="Grant D."/>
            <person name="Shu S."/>
            <person name="Goodstein D."/>
            <person name="Barry K."/>
            <person name="Futrell-Griggs M."/>
            <person name="Abernathy B."/>
            <person name="Du J."/>
            <person name="Tian Z."/>
            <person name="Zhu L."/>
            <person name="Gill N."/>
            <person name="Joshi T."/>
            <person name="Libault M."/>
            <person name="Sethuraman A."/>
            <person name="Zhang X."/>
            <person name="Shinozaki K."/>
            <person name="Nguyen H."/>
            <person name="Wing R."/>
            <person name="Cregan P."/>
            <person name="Specht J."/>
            <person name="Grimwood J."/>
            <person name="Rokhsar D."/>
            <person name="Stacey G."/>
            <person name="Shoemaker R."/>
            <person name="Jackson S."/>
        </authorList>
    </citation>
    <scope>NUCLEOTIDE SEQUENCE</scope>
    <source>
        <tissue evidence="2">Callus</tissue>
    </source>
</reference>
<name>K7MIQ8_SOYBN</name>
<reference evidence="3" key="2">
    <citation type="submission" date="2018-02" db="UniProtKB">
        <authorList>
            <consortium name="EnsemblPlants"/>
        </authorList>
    </citation>
    <scope>IDENTIFICATION</scope>
    <source>
        <strain evidence="3">Williams 82</strain>
    </source>
</reference>
<gene>
    <name evidence="2" type="ORF">GLYMA_16G203700</name>
</gene>
<dbReference type="Gene3D" id="3.40.50.720">
    <property type="entry name" value="NAD(P)-binding Rossmann-like Domain"/>
    <property type="match status" value="2"/>
</dbReference>
<dbReference type="GO" id="GO:0006520">
    <property type="term" value="P:amino acid metabolic process"/>
    <property type="evidence" value="ECO:0007669"/>
    <property type="project" value="InterPro"/>
</dbReference>
<dbReference type="PANTHER" id="PTHR43571">
    <property type="entry name" value="NADP-SPECIFIC GLUTAMATE DEHYDROGENASE 1-RELATED"/>
    <property type="match status" value="1"/>
</dbReference>
<dbReference type="SMR" id="K7MIQ8"/>
<dbReference type="EnsemblPlants" id="KRH09218">
    <property type="protein sequence ID" value="KRH09218"/>
    <property type="gene ID" value="GLYMA_16G203700"/>
</dbReference>
<dbReference type="Pfam" id="PF00208">
    <property type="entry name" value="ELFV_dehydrog"/>
    <property type="match status" value="1"/>
</dbReference>
<organism evidence="3">
    <name type="scientific">Glycine max</name>
    <name type="common">Soybean</name>
    <name type="synonym">Glycine hispida</name>
    <dbReference type="NCBI Taxonomy" id="3847"/>
    <lineage>
        <taxon>Eukaryota</taxon>
        <taxon>Viridiplantae</taxon>
        <taxon>Streptophyta</taxon>
        <taxon>Embryophyta</taxon>
        <taxon>Tracheophyta</taxon>
        <taxon>Spermatophyta</taxon>
        <taxon>Magnoliopsida</taxon>
        <taxon>eudicotyledons</taxon>
        <taxon>Gunneridae</taxon>
        <taxon>Pentapetalae</taxon>
        <taxon>rosids</taxon>
        <taxon>fabids</taxon>
        <taxon>Fabales</taxon>
        <taxon>Fabaceae</taxon>
        <taxon>Papilionoideae</taxon>
        <taxon>50 kb inversion clade</taxon>
        <taxon>NPAAA clade</taxon>
        <taxon>indigoferoid/millettioid clade</taxon>
        <taxon>Phaseoleae</taxon>
        <taxon>Glycine</taxon>
        <taxon>Glycine subgen. Soja</taxon>
    </lineage>
</organism>
<protein>
    <recommendedName>
        <fullName evidence="1">Glutamate/phenylalanine/leucine/valine/L-tryptophan dehydrogenase C-terminal domain-containing protein</fullName>
    </recommendedName>
</protein>
<dbReference type="PaxDb" id="3847-GLYMA16G32871.1"/>
<dbReference type="PANTHER" id="PTHR43571:SF1">
    <property type="entry name" value="NADP-SPECIFIC GLUTAMATE DEHYDROGENASE 1-RELATED"/>
    <property type="match status" value="1"/>
</dbReference>
<evidence type="ECO:0000259" key="1">
    <source>
        <dbReference type="Pfam" id="PF00208"/>
    </source>
</evidence>
<dbReference type="HOGENOM" id="CLU_2019368_0_0_1"/>
<dbReference type="InterPro" id="IPR006096">
    <property type="entry name" value="Glu/Leu/Phe/Val/Trp_DH_C"/>
</dbReference>
<evidence type="ECO:0000313" key="4">
    <source>
        <dbReference type="Proteomes" id="UP000008827"/>
    </source>
</evidence>
<dbReference type="Gramene" id="KRH09218">
    <property type="protein sequence ID" value="KRH09218"/>
    <property type="gene ID" value="GLYMA_16G203700"/>
</dbReference>
<dbReference type="SUPFAM" id="SSF51735">
    <property type="entry name" value="NAD(P)-binding Rossmann-fold domains"/>
    <property type="match status" value="1"/>
</dbReference>
<proteinExistence type="predicted"/>
<sequence>MHVLQKLIAYGALSISVSDSIGYLVNEDGFDYMKISFLRGIKAQQRSLRDYSKTYARSRYYDEAKPWNERCDVAFAGCRILVEGSNMPFTPEGVQILRKASVLIAPSMAAGAGGMRLWLENLN</sequence>
<dbReference type="Proteomes" id="UP000008827">
    <property type="component" value="Chromosome 16"/>
</dbReference>
<dbReference type="InterPro" id="IPR050724">
    <property type="entry name" value="Glu_Leu_Phe_Val_DH"/>
</dbReference>
<dbReference type="InterPro" id="IPR036291">
    <property type="entry name" value="NAD(P)-bd_dom_sf"/>
</dbReference>
<accession>K7MIQ8</accession>
<evidence type="ECO:0000313" key="3">
    <source>
        <dbReference type="EnsemblPlants" id="KRH09218"/>
    </source>
</evidence>
<dbReference type="InParanoid" id="K7MIQ8"/>
<feature type="domain" description="Glutamate/phenylalanine/leucine/valine/L-tryptophan dehydrogenase C-terminal" evidence="1">
    <location>
        <begin position="3"/>
        <end position="115"/>
    </location>
</feature>
<dbReference type="GO" id="GO:0016491">
    <property type="term" value="F:oxidoreductase activity"/>
    <property type="evidence" value="ECO:0007669"/>
    <property type="project" value="InterPro"/>
</dbReference>
<dbReference type="STRING" id="3847.K7MIQ8"/>
<keyword evidence="4" id="KW-1185">Reference proteome</keyword>
<evidence type="ECO:0000313" key="2">
    <source>
        <dbReference type="EMBL" id="KRH09218.1"/>
    </source>
</evidence>
<dbReference type="EMBL" id="CM000849">
    <property type="protein sequence ID" value="KRH09218.1"/>
    <property type="molecule type" value="Genomic_DNA"/>
</dbReference>
<dbReference type="AlphaFoldDB" id="K7MIQ8"/>
<dbReference type="eggNOG" id="KOG2250">
    <property type="taxonomic scope" value="Eukaryota"/>
</dbReference>
<reference evidence="2 3" key="1">
    <citation type="journal article" date="2010" name="Nature">
        <title>Genome sequence of the palaeopolyploid soybean.</title>
        <authorList>
            <person name="Schmutz J."/>
            <person name="Cannon S.B."/>
            <person name="Schlueter J."/>
            <person name="Ma J."/>
            <person name="Mitros T."/>
            <person name="Nelson W."/>
            <person name="Hyten D.L."/>
            <person name="Song Q."/>
            <person name="Thelen J.J."/>
            <person name="Cheng J."/>
            <person name="Xu D."/>
            <person name="Hellsten U."/>
            <person name="May G.D."/>
            <person name="Yu Y."/>
            <person name="Sakurai T."/>
            <person name="Umezawa T."/>
            <person name="Bhattacharyya M.K."/>
            <person name="Sandhu D."/>
            <person name="Valliyodan B."/>
            <person name="Lindquist E."/>
            <person name="Peto M."/>
            <person name="Grant D."/>
            <person name="Shu S."/>
            <person name="Goodstein D."/>
            <person name="Barry K."/>
            <person name="Futrell-Griggs M."/>
            <person name="Abernathy B."/>
            <person name="Du J."/>
            <person name="Tian Z."/>
            <person name="Zhu L."/>
            <person name="Gill N."/>
            <person name="Joshi T."/>
            <person name="Libault M."/>
            <person name="Sethuraman A."/>
            <person name="Zhang X.-C."/>
            <person name="Shinozaki K."/>
            <person name="Nguyen H.T."/>
            <person name="Wing R.A."/>
            <person name="Cregan P."/>
            <person name="Specht J."/>
            <person name="Grimwood J."/>
            <person name="Rokhsar D."/>
            <person name="Stacey G."/>
            <person name="Shoemaker R.C."/>
            <person name="Jackson S.A."/>
        </authorList>
    </citation>
    <scope>NUCLEOTIDE SEQUENCE [LARGE SCALE GENOMIC DNA]</scope>
    <source>
        <strain evidence="3">cv. Williams 82</strain>
        <tissue evidence="2">Callus</tissue>
    </source>
</reference>